<evidence type="ECO:0000256" key="3">
    <source>
        <dbReference type="ARBA" id="ARBA00006464"/>
    </source>
</evidence>
<evidence type="ECO:0000256" key="9">
    <source>
        <dbReference type="SAM" id="Phobius"/>
    </source>
</evidence>
<dbReference type="InterPro" id="IPR017475">
    <property type="entry name" value="EPS_sugar_tfrase"/>
</dbReference>
<dbReference type="AlphaFoldDB" id="A0A1V2DXQ5"/>
<dbReference type="InterPro" id="IPR003362">
    <property type="entry name" value="Bact_transf"/>
</dbReference>
<keyword evidence="12" id="KW-1185">Reference proteome</keyword>
<name>A0A1V2DXQ5_9GAMM</name>
<comment type="similarity">
    <text evidence="3">Belongs to the bacterial sugar transferase family.</text>
</comment>
<reference evidence="11 12" key="1">
    <citation type="submission" date="2016-12" db="EMBL/GenBank/DDBJ databases">
        <title>Marinobacter lutaoensis whole genome sequencing.</title>
        <authorList>
            <person name="Verma A."/>
            <person name="Krishnamurthi S."/>
        </authorList>
    </citation>
    <scope>NUCLEOTIDE SEQUENCE [LARGE SCALE GENOMIC DNA]</scope>
    <source>
        <strain evidence="11 12">T5054</strain>
    </source>
</reference>
<dbReference type="GO" id="GO:0000271">
    <property type="term" value="P:polysaccharide biosynthetic process"/>
    <property type="evidence" value="ECO:0007669"/>
    <property type="project" value="InterPro"/>
</dbReference>
<dbReference type="Proteomes" id="UP000189339">
    <property type="component" value="Unassembled WGS sequence"/>
</dbReference>
<dbReference type="EMBL" id="MSCW01000001">
    <property type="protein sequence ID" value="ONF45473.1"/>
    <property type="molecule type" value="Genomic_DNA"/>
</dbReference>
<dbReference type="InterPro" id="IPR017472">
    <property type="entry name" value="Undecaprenyl-P_galact_Ptfrase"/>
</dbReference>
<keyword evidence="6 9" id="KW-0812">Transmembrane</keyword>
<gene>
    <name evidence="11" type="ORF">BTO32_00795</name>
</gene>
<dbReference type="STRING" id="135739.BTO32_00795"/>
<keyword evidence="7 9" id="KW-1133">Transmembrane helix</keyword>
<evidence type="ECO:0000256" key="6">
    <source>
        <dbReference type="ARBA" id="ARBA00022692"/>
    </source>
</evidence>
<dbReference type="PANTHER" id="PTHR30576">
    <property type="entry name" value="COLANIC BIOSYNTHESIS UDP-GLUCOSE LIPID CARRIER TRANSFERASE"/>
    <property type="match status" value="1"/>
</dbReference>
<dbReference type="PANTHER" id="PTHR30576:SF4">
    <property type="entry name" value="UNDECAPRENYL-PHOSPHATE GALACTOSE PHOSPHOTRANSFERASE"/>
    <property type="match status" value="1"/>
</dbReference>
<accession>A0A1V2DXQ5</accession>
<dbReference type="NCBIfam" id="TIGR03022">
    <property type="entry name" value="WbaP_sugtrans"/>
    <property type="match status" value="1"/>
</dbReference>
<dbReference type="GO" id="GO:0005886">
    <property type="term" value="C:plasma membrane"/>
    <property type="evidence" value="ECO:0007669"/>
    <property type="project" value="UniProtKB-SubCell"/>
</dbReference>
<evidence type="ECO:0000256" key="5">
    <source>
        <dbReference type="ARBA" id="ARBA00022679"/>
    </source>
</evidence>
<feature type="domain" description="Bacterial sugar transferase" evidence="10">
    <location>
        <begin position="227"/>
        <end position="417"/>
    </location>
</feature>
<comment type="caution">
    <text evidence="11">The sequence shown here is derived from an EMBL/GenBank/DDBJ whole genome shotgun (WGS) entry which is preliminary data.</text>
</comment>
<dbReference type="GO" id="GO:0016780">
    <property type="term" value="F:phosphotransferase activity, for other substituted phosphate groups"/>
    <property type="evidence" value="ECO:0007669"/>
    <property type="project" value="TreeGrafter"/>
</dbReference>
<sequence>MSLLALSAGVFLFLQLKKSHYTKRKPFWDQLYGLLETCLLLALLTAAVPTFVGKSSSSIWLVWAIALVTVPVLRFGAVAVMSVLGVWQRPTVIVGDGANAVETAKALMQDKTLGYEVIGFLAAGQPKAPRIEIGRRAYPVAPLGGNPEATLKLLGYPHVIMALERGGLDRMKYYFDKLNLVYPRLSVVPALRGIPLFGMDVDSFFSHEVMMLNVRNNLCRPTSRLMKRVFDIVGSAVLLIVLAPVFAVLWFLVRKTGKQVIFGHERIGKNGKPFKCYKFRSMVMNANEVLEELLRNDPEAREEWHREFKLKNDPRITQVGHFLRKTSLDELPQLWNVLKGDMSLVGPRPVISEEIERYGEKSQHYLQAKPGMTGLWQVSGRNDIDYDSRVYLDTWYVKNWSLWSDIVILLRTVRVVLGRNGAY</sequence>
<comment type="subcellular location">
    <subcellularLocation>
        <location evidence="2">Cell membrane</location>
    </subcellularLocation>
    <subcellularLocation>
        <location evidence="1">Membrane</location>
        <topology evidence="1">Multi-pass membrane protein</topology>
    </subcellularLocation>
</comment>
<evidence type="ECO:0000313" key="11">
    <source>
        <dbReference type="EMBL" id="ONF45473.1"/>
    </source>
</evidence>
<dbReference type="Pfam" id="PF02397">
    <property type="entry name" value="Bac_transf"/>
    <property type="match status" value="1"/>
</dbReference>
<evidence type="ECO:0000259" key="10">
    <source>
        <dbReference type="Pfam" id="PF02397"/>
    </source>
</evidence>
<evidence type="ECO:0000256" key="4">
    <source>
        <dbReference type="ARBA" id="ARBA00022475"/>
    </source>
</evidence>
<evidence type="ECO:0000256" key="1">
    <source>
        <dbReference type="ARBA" id="ARBA00004141"/>
    </source>
</evidence>
<feature type="transmembrane region" description="Helical" evidence="9">
    <location>
        <begin position="60"/>
        <end position="87"/>
    </location>
</feature>
<feature type="transmembrane region" description="Helical" evidence="9">
    <location>
        <begin position="232"/>
        <end position="253"/>
    </location>
</feature>
<protein>
    <recommendedName>
        <fullName evidence="10">Bacterial sugar transferase domain-containing protein</fullName>
    </recommendedName>
</protein>
<keyword evidence="4" id="KW-1003">Cell membrane</keyword>
<keyword evidence="8 9" id="KW-0472">Membrane</keyword>
<keyword evidence="5" id="KW-0808">Transferase</keyword>
<proteinExistence type="inferred from homology"/>
<organism evidence="11 12">
    <name type="scientific">Marinobacter lutaoensis</name>
    <dbReference type="NCBI Taxonomy" id="135739"/>
    <lineage>
        <taxon>Bacteria</taxon>
        <taxon>Pseudomonadati</taxon>
        <taxon>Pseudomonadota</taxon>
        <taxon>Gammaproteobacteria</taxon>
        <taxon>Pseudomonadales</taxon>
        <taxon>Marinobacteraceae</taxon>
        <taxon>Marinobacter</taxon>
    </lineage>
</organism>
<evidence type="ECO:0000256" key="8">
    <source>
        <dbReference type="ARBA" id="ARBA00023136"/>
    </source>
</evidence>
<evidence type="ECO:0000313" key="12">
    <source>
        <dbReference type="Proteomes" id="UP000189339"/>
    </source>
</evidence>
<dbReference type="NCBIfam" id="TIGR03025">
    <property type="entry name" value="EPS_sugtrans"/>
    <property type="match status" value="1"/>
</dbReference>
<evidence type="ECO:0000256" key="2">
    <source>
        <dbReference type="ARBA" id="ARBA00004236"/>
    </source>
</evidence>
<feature type="transmembrane region" description="Helical" evidence="9">
    <location>
        <begin position="34"/>
        <end position="53"/>
    </location>
</feature>
<evidence type="ECO:0000256" key="7">
    <source>
        <dbReference type="ARBA" id="ARBA00022989"/>
    </source>
</evidence>